<dbReference type="EMBL" id="GECU01006084">
    <property type="protein sequence ID" value="JAT01623.1"/>
    <property type="molecule type" value="Transcribed_RNA"/>
</dbReference>
<feature type="coiled-coil region" evidence="1">
    <location>
        <begin position="158"/>
        <end position="234"/>
    </location>
</feature>
<protein>
    <submittedName>
        <fullName evidence="2">Uncharacterized protein</fullName>
    </submittedName>
</protein>
<dbReference type="PANTHER" id="PTHR46518:SF1">
    <property type="entry name" value="OUTER DYNEIN ARM-DOCKING COMPLEX SUBUNIT 3"/>
    <property type="match status" value="1"/>
</dbReference>
<dbReference type="GO" id="GO:0036064">
    <property type="term" value="C:ciliary basal body"/>
    <property type="evidence" value="ECO:0007669"/>
    <property type="project" value="TreeGrafter"/>
</dbReference>
<dbReference type="AlphaFoldDB" id="A0A1B6JRA6"/>
<gene>
    <name evidence="2" type="ORF">g.18076</name>
</gene>
<sequence length="558" mass="64542">MEDERWTTKDKLEQFRGVTALYNSTNAINKEKTQALRKKQTKDIKNLSTQNKKYRELYEEVLHGDKKNLLPALHAHPTMQLAFKNLNPEGIEEELKQSIFCKTKELDRLRFKKKNLEENFLNKKLGLAELEQEADEPPENYLWEQEIANQIQSISVKLNAARSTKAVYEKALNILQKDAIRFDEVLEGLRKDLVHQCESIVKAVEMGQNMSEELDSLQREYKMTERTVRANMKQRDRAIRGLRAEIDAARLHSHAGIRDSRNIIPPQQLRTSSPNLSDDTESVKNALEETIVKREISTTQEILNHIKEAALVHRIQDICPRLEEQKRQKTRLLKQVQENEEQLARMLDLHNQLDVMLEVVMYHTMTDEAKQVKEEKLKLLQEIENQSETLKETNEELVSVGQKTVAVRTALLSLNLMLDTVYRGVTEMSVYDISMDIDETVSVARPLRQPNTEALSLMELVTKKVKWLVEQVSPEDLEAKPKVTTKLAVETTTKVGIEDEADNIVSDMLDELEDMDDPDVLTRKDIKAESKRLVELYDNPRAMFEDQGGPKFKKHKCF</sequence>
<dbReference type="GO" id="GO:0097542">
    <property type="term" value="C:ciliary tip"/>
    <property type="evidence" value="ECO:0007669"/>
    <property type="project" value="TreeGrafter"/>
</dbReference>
<keyword evidence="1" id="KW-0175">Coiled coil</keyword>
<proteinExistence type="predicted"/>
<dbReference type="PANTHER" id="PTHR46518">
    <property type="entry name" value="COILED-COIL DOMAIN-CONTAINING PROTEIN 151"/>
    <property type="match status" value="1"/>
</dbReference>
<dbReference type="GO" id="GO:0003341">
    <property type="term" value="P:cilium movement"/>
    <property type="evidence" value="ECO:0007669"/>
    <property type="project" value="InterPro"/>
</dbReference>
<organism evidence="2">
    <name type="scientific">Homalodisca liturata</name>
    <dbReference type="NCBI Taxonomy" id="320908"/>
    <lineage>
        <taxon>Eukaryota</taxon>
        <taxon>Metazoa</taxon>
        <taxon>Ecdysozoa</taxon>
        <taxon>Arthropoda</taxon>
        <taxon>Hexapoda</taxon>
        <taxon>Insecta</taxon>
        <taxon>Pterygota</taxon>
        <taxon>Neoptera</taxon>
        <taxon>Paraneoptera</taxon>
        <taxon>Hemiptera</taxon>
        <taxon>Auchenorrhyncha</taxon>
        <taxon>Membracoidea</taxon>
        <taxon>Cicadellidae</taxon>
        <taxon>Cicadellinae</taxon>
        <taxon>Proconiini</taxon>
        <taxon>Homalodisca</taxon>
    </lineage>
</organism>
<dbReference type="InterPro" id="IPR033192">
    <property type="entry name" value="ODAD3"/>
</dbReference>
<dbReference type="GO" id="GO:0036158">
    <property type="term" value="P:outer dynein arm assembly"/>
    <property type="evidence" value="ECO:0007669"/>
    <property type="project" value="InterPro"/>
</dbReference>
<feature type="coiled-coil region" evidence="1">
    <location>
        <begin position="319"/>
        <end position="403"/>
    </location>
</feature>
<evidence type="ECO:0000256" key="1">
    <source>
        <dbReference type="SAM" id="Coils"/>
    </source>
</evidence>
<reference evidence="2" key="1">
    <citation type="submission" date="2015-11" db="EMBL/GenBank/DDBJ databases">
        <title>De novo transcriptome assembly of four potential Pierce s Disease insect vectors from Arizona vineyards.</title>
        <authorList>
            <person name="Tassone E.E."/>
        </authorList>
    </citation>
    <scope>NUCLEOTIDE SEQUENCE</scope>
</reference>
<evidence type="ECO:0000313" key="2">
    <source>
        <dbReference type="EMBL" id="JAT01623.1"/>
    </source>
</evidence>
<name>A0A1B6JRA6_9HEMI</name>
<feature type="coiled-coil region" evidence="1">
    <location>
        <begin position="30"/>
        <end position="57"/>
    </location>
</feature>
<accession>A0A1B6JRA6</accession>
<dbReference type="GO" id="GO:0035253">
    <property type="term" value="C:ciliary rootlet"/>
    <property type="evidence" value="ECO:0007669"/>
    <property type="project" value="TreeGrafter"/>
</dbReference>